<evidence type="ECO:0000256" key="4">
    <source>
        <dbReference type="ARBA" id="ARBA00022737"/>
    </source>
</evidence>
<keyword evidence="5" id="KW-0547">Nucleotide-binding</keyword>
<name>A0A9W9ZPX8_9CNID</name>
<dbReference type="EMBL" id="MU825880">
    <property type="protein sequence ID" value="KAJ7385641.1"/>
    <property type="molecule type" value="Genomic_DNA"/>
</dbReference>
<dbReference type="SUPFAM" id="SSF52047">
    <property type="entry name" value="RNI-like"/>
    <property type="match status" value="1"/>
</dbReference>
<dbReference type="Pfam" id="PF05729">
    <property type="entry name" value="NACHT"/>
    <property type="match status" value="1"/>
</dbReference>
<dbReference type="AlphaFoldDB" id="A0A9W9ZPX8"/>
<reference evidence="8" key="1">
    <citation type="submission" date="2023-01" db="EMBL/GenBank/DDBJ databases">
        <title>Genome assembly of the deep-sea coral Lophelia pertusa.</title>
        <authorList>
            <person name="Herrera S."/>
            <person name="Cordes E."/>
        </authorList>
    </citation>
    <scope>NUCLEOTIDE SEQUENCE</scope>
    <source>
        <strain evidence="8">USNM1676648</strain>
        <tissue evidence="8">Polyp</tissue>
    </source>
</reference>
<dbReference type="GO" id="GO:0005524">
    <property type="term" value="F:ATP binding"/>
    <property type="evidence" value="ECO:0007669"/>
    <property type="project" value="UniProtKB-KW"/>
</dbReference>
<dbReference type="InterPro" id="IPR032675">
    <property type="entry name" value="LRR_dom_sf"/>
</dbReference>
<dbReference type="Proteomes" id="UP001163046">
    <property type="component" value="Unassembled WGS sequence"/>
</dbReference>
<organism evidence="8 9">
    <name type="scientific">Desmophyllum pertusum</name>
    <dbReference type="NCBI Taxonomy" id="174260"/>
    <lineage>
        <taxon>Eukaryota</taxon>
        <taxon>Metazoa</taxon>
        <taxon>Cnidaria</taxon>
        <taxon>Anthozoa</taxon>
        <taxon>Hexacorallia</taxon>
        <taxon>Scleractinia</taxon>
        <taxon>Caryophylliina</taxon>
        <taxon>Caryophylliidae</taxon>
        <taxon>Desmophyllum</taxon>
    </lineage>
</organism>
<evidence type="ECO:0000313" key="9">
    <source>
        <dbReference type="Proteomes" id="UP001163046"/>
    </source>
</evidence>
<dbReference type="InterPro" id="IPR007111">
    <property type="entry name" value="NACHT_NTPase"/>
</dbReference>
<dbReference type="SUPFAM" id="SSF52540">
    <property type="entry name" value="P-loop containing nucleoside triphosphate hydrolases"/>
    <property type="match status" value="1"/>
</dbReference>
<evidence type="ECO:0000256" key="5">
    <source>
        <dbReference type="ARBA" id="ARBA00022741"/>
    </source>
</evidence>
<evidence type="ECO:0000259" key="7">
    <source>
        <dbReference type="PROSITE" id="PS50837"/>
    </source>
</evidence>
<comment type="subcellular location">
    <subcellularLocation>
        <location evidence="1">Cytoplasm</location>
    </subcellularLocation>
</comment>
<dbReference type="InterPro" id="IPR001611">
    <property type="entry name" value="Leu-rich_rpt"/>
</dbReference>
<dbReference type="OrthoDB" id="5966913at2759"/>
<dbReference type="PANTHER" id="PTHR45690">
    <property type="entry name" value="NACHT, LRR AND PYD DOMAINS-CONTAINING PROTEIN 12"/>
    <property type="match status" value="1"/>
</dbReference>
<dbReference type="PROSITE" id="PS50837">
    <property type="entry name" value="NACHT"/>
    <property type="match status" value="1"/>
</dbReference>
<keyword evidence="3" id="KW-0963">Cytoplasm</keyword>
<dbReference type="InterPro" id="IPR057207">
    <property type="entry name" value="FBXL15_LRR"/>
</dbReference>
<keyword evidence="4" id="KW-0677">Repeat</keyword>
<dbReference type="InterPro" id="IPR027417">
    <property type="entry name" value="P-loop_NTPase"/>
</dbReference>
<dbReference type="Gene3D" id="3.80.10.10">
    <property type="entry name" value="Ribonuclease Inhibitor"/>
    <property type="match status" value="2"/>
</dbReference>
<dbReference type="PANTHER" id="PTHR45690:SF19">
    <property type="entry name" value="NACHT, LRR AND PYD DOMAINS-CONTAINING PROTEIN 3"/>
    <property type="match status" value="1"/>
</dbReference>
<evidence type="ECO:0000256" key="6">
    <source>
        <dbReference type="ARBA" id="ARBA00022840"/>
    </source>
</evidence>
<keyword evidence="9" id="KW-1185">Reference proteome</keyword>
<comment type="similarity">
    <text evidence="2">Belongs to the NLRP family.</text>
</comment>
<evidence type="ECO:0000256" key="3">
    <source>
        <dbReference type="ARBA" id="ARBA00022490"/>
    </source>
</evidence>
<protein>
    <submittedName>
        <fullName evidence="8">Nucleotide-binding oligomerization domain-containing protein 2</fullName>
    </submittedName>
</protein>
<feature type="domain" description="NACHT" evidence="7">
    <location>
        <begin position="99"/>
        <end position="241"/>
    </location>
</feature>
<gene>
    <name evidence="8" type="primary">NOD2</name>
    <name evidence="8" type="ORF">OS493_015233</name>
</gene>
<keyword evidence="6" id="KW-0067">ATP-binding</keyword>
<dbReference type="SMART" id="SM00368">
    <property type="entry name" value="LRR_RI"/>
    <property type="match status" value="6"/>
</dbReference>
<evidence type="ECO:0000256" key="2">
    <source>
        <dbReference type="ARBA" id="ARBA00008665"/>
    </source>
</evidence>
<sequence length="767" mass="86940">MPLVLLPLRVRSTESIRDSIRQGTQQLSDLRSPFQAYPGEGEITEHLTLDQIYTNLALHPGRVTYNFTEDRQKQLKIYPRAGENLQPKGPEDIVDAVNKKVLIVGRAGIGKTLFCTKFLRDWASRRAFDGETFAVAFFIKFRRFNSVFEKHLNLRELLAQSEYSPTERLDDELWNYIVDNPDKILLIFDGIDEFADNTNIAKDNAGFRNTEEEEMPLSALYEKVASGKLLRGATVLTTTRTVSSVAHLPFDRTFEILGFTSEQVKEYVQKFTEDDEIAREKIWQHISSNINIYSLCYIPVNCFIICSCLLQVLKFYGGSLTGVGLPTKLTLIYKKATKLFFYKHNKNFRDIPHSREETESDDLPPGMEEEFKRLGEIAFNGIKKRRLIFGSNEVQGLGDSDLFHRLPDRQPLPLKHETQFCFIHLTMQEFFAAKHVIDTMTDAELRRFVSDHINEGEWQVVMQFVAGLLGDRDEQLTEIFTDLLPVKTSEKEQWMPNDSDEPRTLTWWPTHDQKKLTLTLCKCIYEINESDLVVQSKLEQIGINAVDLIHCDLAPVDCAAVVYVLKDVKQISDIDFSENNIGSLGCLEIRKLFGKSDCKLINLNLDASYITDEGIRQLSGVLTNSNCKLSSLNLKANRITDEGIKHLSQALTNSNCKLNDLYLGGNEITDEGIKHLSEELTNSNCKLSSLDLSANNAITDEGIKHLSKALTNSNCKLSSLDLSYNNAITDEGIKHLSKALTNSNCKLSSLDLRYNNKITDEGINALV</sequence>
<dbReference type="Pfam" id="PF13516">
    <property type="entry name" value="LRR_6"/>
    <property type="match status" value="1"/>
</dbReference>
<dbReference type="InterPro" id="IPR050637">
    <property type="entry name" value="NLRP_innate_immun_reg"/>
</dbReference>
<dbReference type="GO" id="GO:0005829">
    <property type="term" value="C:cytosol"/>
    <property type="evidence" value="ECO:0007669"/>
    <property type="project" value="UniProtKB-SubCell"/>
</dbReference>
<dbReference type="Pfam" id="PF25372">
    <property type="entry name" value="DUF7885"/>
    <property type="match status" value="1"/>
</dbReference>
<comment type="caution">
    <text evidence="8">The sequence shown here is derived from an EMBL/GenBank/DDBJ whole genome shotgun (WGS) entry which is preliminary data.</text>
</comment>
<accession>A0A9W9ZPX8</accession>
<proteinExistence type="inferred from homology"/>
<evidence type="ECO:0000256" key="1">
    <source>
        <dbReference type="ARBA" id="ARBA00004496"/>
    </source>
</evidence>
<evidence type="ECO:0000313" key="8">
    <source>
        <dbReference type="EMBL" id="KAJ7385641.1"/>
    </source>
</evidence>
<dbReference type="Gene3D" id="3.40.50.300">
    <property type="entry name" value="P-loop containing nucleotide triphosphate hydrolases"/>
    <property type="match status" value="1"/>
</dbReference>